<evidence type="ECO:0000313" key="6">
    <source>
        <dbReference type="Proteomes" id="UP000812440"/>
    </source>
</evidence>
<dbReference type="Gene3D" id="2.60.120.200">
    <property type="match status" value="2"/>
</dbReference>
<reference evidence="5" key="1">
    <citation type="thesis" date="2020" institute="ProQuest LLC" country="789 East Eisenhower Parkway, Ann Arbor, MI, USA">
        <title>Comparative Genomics and Chromosome Evolution.</title>
        <authorList>
            <person name="Mudd A.B."/>
        </authorList>
    </citation>
    <scope>NUCLEOTIDE SEQUENCE</scope>
    <source>
        <strain evidence="5">Female2</strain>
        <tissue evidence="5">Blood</tissue>
    </source>
</reference>
<name>A0A8T2JYS3_9PIPI</name>
<organism evidence="5 6">
    <name type="scientific">Hymenochirus boettgeri</name>
    <name type="common">Congo dwarf clawed frog</name>
    <dbReference type="NCBI Taxonomy" id="247094"/>
    <lineage>
        <taxon>Eukaryota</taxon>
        <taxon>Metazoa</taxon>
        <taxon>Chordata</taxon>
        <taxon>Craniata</taxon>
        <taxon>Vertebrata</taxon>
        <taxon>Euteleostomi</taxon>
        <taxon>Amphibia</taxon>
        <taxon>Batrachia</taxon>
        <taxon>Anura</taxon>
        <taxon>Pipoidea</taxon>
        <taxon>Pipidae</taxon>
        <taxon>Pipinae</taxon>
        <taxon>Hymenochirus</taxon>
    </lineage>
</organism>
<keyword evidence="2" id="KW-0677">Repeat</keyword>
<dbReference type="OrthoDB" id="6251307at2759"/>
<dbReference type="Proteomes" id="UP000812440">
    <property type="component" value="Chromosome 8_10"/>
</dbReference>
<dbReference type="InterPro" id="IPR013320">
    <property type="entry name" value="ConA-like_dom_sf"/>
</dbReference>
<proteinExistence type="predicted"/>
<protein>
    <recommendedName>
        <fullName evidence="3">Galectin</fullName>
    </recommendedName>
</protein>
<sequence length="317" mass="35314">MAFIPAPGYQPAYNPPVPYTTAIAGGLRVGMAVVIQAVAPSTSNRFAVNFSCGQYEGSDIAFHLNARYDGRDRCVFNSFQAGSWETEEMKREMPFKLGKVFLLTYEVTQNNYQVSVNGTPFYEFPHRIPLQRVQWLQVAGDITLQALSIIANGPGSGGTKGAGLIMSATQENLPPMIGPPILHPTVPFKAHIRGGMVPKRTVVIKALVNSNAKIFQINLKIGFCNDIALHINPRLNKGVVIRNSFLNGTWGEEEKVLAKMPFKQGEYFDLSLRCGEKYFKVYVNGYHCFNYDHRITTLQQVDTLEVDGDLKLCFVHF</sequence>
<dbReference type="FunFam" id="2.60.120.200:FF:000124">
    <property type="entry name" value="Galectin-4"/>
    <property type="match status" value="2"/>
</dbReference>
<keyword evidence="1 3" id="KW-0430">Lectin</keyword>
<gene>
    <name evidence="5" type="ORF">GDO86_015808</name>
</gene>
<evidence type="ECO:0000256" key="2">
    <source>
        <dbReference type="ARBA" id="ARBA00022737"/>
    </source>
</evidence>
<dbReference type="GO" id="GO:0030246">
    <property type="term" value="F:carbohydrate binding"/>
    <property type="evidence" value="ECO:0007669"/>
    <property type="project" value="UniProtKB-UniRule"/>
</dbReference>
<dbReference type="CDD" id="cd00070">
    <property type="entry name" value="GLECT"/>
    <property type="match status" value="2"/>
</dbReference>
<keyword evidence="6" id="KW-1185">Reference proteome</keyword>
<dbReference type="InterPro" id="IPR044156">
    <property type="entry name" value="Galectin-like"/>
</dbReference>
<dbReference type="SUPFAM" id="SSF49899">
    <property type="entry name" value="Concanavalin A-like lectins/glucanases"/>
    <property type="match status" value="2"/>
</dbReference>
<evidence type="ECO:0000256" key="1">
    <source>
        <dbReference type="ARBA" id="ARBA00022734"/>
    </source>
</evidence>
<comment type="caution">
    <text evidence="5">The sequence shown here is derived from an EMBL/GenBank/DDBJ whole genome shotgun (WGS) entry which is preliminary data.</text>
</comment>
<dbReference type="SMART" id="SM00276">
    <property type="entry name" value="GLECT"/>
    <property type="match status" value="2"/>
</dbReference>
<dbReference type="PROSITE" id="PS51304">
    <property type="entry name" value="GALECTIN"/>
    <property type="match status" value="2"/>
</dbReference>
<feature type="domain" description="Galectin" evidence="4">
    <location>
        <begin position="188"/>
        <end position="317"/>
    </location>
</feature>
<evidence type="ECO:0000313" key="5">
    <source>
        <dbReference type="EMBL" id="KAG8448873.1"/>
    </source>
</evidence>
<dbReference type="Pfam" id="PF00337">
    <property type="entry name" value="Gal-bind_lectin"/>
    <property type="match status" value="2"/>
</dbReference>
<dbReference type="PANTHER" id="PTHR11346:SF184">
    <property type="entry name" value="GALECTIN"/>
    <property type="match status" value="1"/>
</dbReference>
<accession>A0A8T2JYS3</accession>
<evidence type="ECO:0000259" key="4">
    <source>
        <dbReference type="PROSITE" id="PS51304"/>
    </source>
</evidence>
<dbReference type="AlphaFoldDB" id="A0A8T2JYS3"/>
<feature type="domain" description="Galectin" evidence="4">
    <location>
        <begin position="19"/>
        <end position="150"/>
    </location>
</feature>
<dbReference type="InterPro" id="IPR001079">
    <property type="entry name" value="Galectin_CRD"/>
</dbReference>
<dbReference type="SMART" id="SM00908">
    <property type="entry name" value="Gal-bind_lectin"/>
    <property type="match status" value="2"/>
</dbReference>
<evidence type="ECO:0000256" key="3">
    <source>
        <dbReference type="RuleBase" id="RU102079"/>
    </source>
</evidence>
<dbReference type="PANTHER" id="PTHR11346">
    <property type="entry name" value="GALECTIN"/>
    <property type="match status" value="1"/>
</dbReference>
<dbReference type="EMBL" id="JAACNH010000003">
    <property type="protein sequence ID" value="KAG8448873.1"/>
    <property type="molecule type" value="Genomic_DNA"/>
</dbReference>